<comment type="caution">
    <text evidence="1">The sequence shown here is derived from an EMBL/GenBank/DDBJ whole genome shotgun (WGS) entry which is preliminary data.</text>
</comment>
<evidence type="ECO:0000313" key="2">
    <source>
        <dbReference type="Proteomes" id="UP000215914"/>
    </source>
</evidence>
<name>A0A9K3HZN9_HELAN</name>
<protein>
    <submittedName>
        <fullName evidence="1">Uncharacterized protein</fullName>
    </submittedName>
</protein>
<sequence length="69" mass="7930">MSMTRGSSNGYKEGKHSVGACIAMNQRIESQGIDNGSFLYPRQVCVKDYTFGRVLWPDKRWLGQMWQID</sequence>
<keyword evidence="2" id="KW-1185">Reference proteome</keyword>
<dbReference type="Proteomes" id="UP000215914">
    <property type="component" value="Unassembled WGS sequence"/>
</dbReference>
<reference evidence="1" key="1">
    <citation type="journal article" date="2017" name="Nature">
        <title>The sunflower genome provides insights into oil metabolism, flowering and Asterid evolution.</title>
        <authorList>
            <person name="Badouin H."/>
            <person name="Gouzy J."/>
            <person name="Grassa C.J."/>
            <person name="Murat F."/>
            <person name="Staton S.E."/>
            <person name="Cottret L."/>
            <person name="Lelandais-Briere C."/>
            <person name="Owens G.L."/>
            <person name="Carrere S."/>
            <person name="Mayjonade B."/>
            <person name="Legrand L."/>
            <person name="Gill N."/>
            <person name="Kane N.C."/>
            <person name="Bowers J.E."/>
            <person name="Hubner S."/>
            <person name="Bellec A."/>
            <person name="Berard A."/>
            <person name="Berges H."/>
            <person name="Blanchet N."/>
            <person name="Boniface M.C."/>
            <person name="Brunel D."/>
            <person name="Catrice O."/>
            <person name="Chaidir N."/>
            <person name="Claudel C."/>
            <person name="Donnadieu C."/>
            <person name="Faraut T."/>
            <person name="Fievet G."/>
            <person name="Helmstetter N."/>
            <person name="King M."/>
            <person name="Knapp S.J."/>
            <person name="Lai Z."/>
            <person name="Le Paslier M.C."/>
            <person name="Lippi Y."/>
            <person name="Lorenzon L."/>
            <person name="Mandel J.R."/>
            <person name="Marage G."/>
            <person name="Marchand G."/>
            <person name="Marquand E."/>
            <person name="Bret-Mestries E."/>
            <person name="Morien E."/>
            <person name="Nambeesan S."/>
            <person name="Nguyen T."/>
            <person name="Pegot-Espagnet P."/>
            <person name="Pouilly N."/>
            <person name="Raftis F."/>
            <person name="Sallet E."/>
            <person name="Schiex T."/>
            <person name="Thomas J."/>
            <person name="Vandecasteele C."/>
            <person name="Vares D."/>
            <person name="Vear F."/>
            <person name="Vautrin S."/>
            <person name="Crespi M."/>
            <person name="Mangin B."/>
            <person name="Burke J.M."/>
            <person name="Salse J."/>
            <person name="Munos S."/>
            <person name="Vincourt P."/>
            <person name="Rieseberg L.H."/>
            <person name="Langlade N.B."/>
        </authorList>
    </citation>
    <scope>NUCLEOTIDE SEQUENCE</scope>
    <source>
        <tissue evidence="1">Leaves</tissue>
    </source>
</reference>
<organism evidence="1 2">
    <name type="scientific">Helianthus annuus</name>
    <name type="common">Common sunflower</name>
    <dbReference type="NCBI Taxonomy" id="4232"/>
    <lineage>
        <taxon>Eukaryota</taxon>
        <taxon>Viridiplantae</taxon>
        <taxon>Streptophyta</taxon>
        <taxon>Embryophyta</taxon>
        <taxon>Tracheophyta</taxon>
        <taxon>Spermatophyta</taxon>
        <taxon>Magnoliopsida</taxon>
        <taxon>eudicotyledons</taxon>
        <taxon>Gunneridae</taxon>
        <taxon>Pentapetalae</taxon>
        <taxon>asterids</taxon>
        <taxon>campanulids</taxon>
        <taxon>Asterales</taxon>
        <taxon>Asteraceae</taxon>
        <taxon>Asteroideae</taxon>
        <taxon>Heliantheae alliance</taxon>
        <taxon>Heliantheae</taxon>
        <taxon>Helianthus</taxon>
    </lineage>
</organism>
<gene>
    <name evidence="1" type="ORF">HanXRQr2_Chr10g0454161</name>
</gene>
<dbReference type="AlphaFoldDB" id="A0A9K3HZN9"/>
<reference evidence="1" key="2">
    <citation type="submission" date="2020-06" db="EMBL/GenBank/DDBJ databases">
        <title>Helianthus annuus Genome sequencing and assembly Release 2.</title>
        <authorList>
            <person name="Gouzy J."/>
            <person name="Langlade N."/>
            <person name="Munos S."/>
        </authorList>
    </citation>
    <scope>NUCLEOTIDE SEQUENCE</scope>
    <source>
        <tissue evidence="1">Leaves</tissue>
    </source>
</reference>
<evidence type="ECO:0000313" key="1">
    <source>
        <dbReference type="EMBL" id="KAF5787558.1"/>
    </source>
</evidence>
<dbReference type="Gramene" id="mRNA:HanXRQr2_Chr10g0454161">
    <property type="protein sequence ID" value="mRNA:HanXRQr2_Chr10g0454161"/>
    <property type="gene ID" value="HanXRQr2_Chr10g0454161"/>
</dbReference>
<accession>A0A9K3HZN9</accession>
<dbReference type="EMBL" id="MNCJ02000325">
    <property type="protein sequence ID" value="KAF5787558.1"/>
    <property type="molecule type" value="Genomic_DNA"/>
</dbReference>
<proteinExistence type="predicted"/>